<dbReference type="EMBL" id="FUWP01000023">
    <property type="protein sequence ID" value="SKA52022.1"/>
    <property type="molecule type" value="Genomic_DNA"/>
</dbReference>
<dbReference type="AlphaFoldDB" id="A0A1T4UGV3"/>
<evidence type="ECO:0000259" key="1">
    <source>
        <dbReference type="PROSITE" id="PS50011"/>
    </source>
</evidence>
<dbReference type="Pfam" id="PF00069">
    <property type="entry name" value="Pkinase"/>
    <property type="match status" value="1"/>
</dbReference>
<keyword evidence="2" id="KW-0808">Transferase</keyword>
<dbReference type="SMART" id="SM00220">
    <property type="entry name" value="S_TKc"/>
    <property type="match status" value="1"/>
</dbReference>
<dbReference type="Proteomes" id="UP000191116">
    <property type="component" value="Unassembled WGS sequence"/>
</dbReference>
<dbReference type="PANTHER" id="PTHR44167">
    <property type="entry name" value="OVARIAN-SPECIFIC SERINE/THREONINE-PROTEIN KINASE LOK-RELATED"/>
    <property type="match status" value="1"/>
</dbReference>
<dbReference type="InterPro" id="IPR011009">
    <property type="entry name" value="Kinase-like_dom_sf"/>
</dbReference>
<organism evidence="2 3">
    <name type="scientific">Photobacterium toruni</name>
    <dbReference type="NCBI Taxonomy" id="1935446"/>
    <lineage>
        <taxon>Bacteria</taxon>
        <taxon>Pseudomonadati</taxon>
        <taxon>Pseudomonadota</taxon>
        <taxon>Gammaproteobacteria</taxon>
        <taxon>Vibrionales</taxon>
        <taxon>Vibrionaceae</taxon>
        <taxon>Photobacterium</taxon>
    </lineage>
</organism>
<feature type="domain" description="Protein kinase" evidence="1">
    <location>
        <begin position="12"/>
        <end position="304"/>
    </location>
</feature>
<dbReference type="Gene3D" id="1.10.510.10">
    <property type="entry name" value="Transferase(Phosphotransferase) domain 1"/>
    <property type="match status" value="1"/>
</dbReference>
<proteinExistence type="predicted"/>
<gene>
    <name evidence="2" type="ORF">CZ814_03252</name>
</gene>
<name>A0A1T4UGV3_9GAMM</name>
<dbReference type="SUPFAM" id="SSF56112">
    <property type="entry name" value="Protein kinase-like (PK-like)"/>
    <property type="match status" value="1"/>
</dbReference>
<keyword evidence="2" id="KW-0418">Kinase</keyword>
<protein>
    <submittedName>
        <fullName evidence="2">Protein kinase domain protein</fullName>
    </submittedName>
</protein>
<dbReference type="PANTHER" id="PTHR44167:SF18">
    <property type="entry name" value="PROTEIN KINASE DOMAIN-CONTAINING PROTEIN"/>
    <property type="match status" value="1"/>
</dbReference>
<evidence type="ECO:0000313" key="2">
    <source>
        <dbReference type="EMBL" id="SKA52022.1"/>
    </source>
</evidence>
<evidence type="ECO:0000313" key="3">
    <source>
        <dbReference type="Proteomes" id="UP000191116"/>
    </source>
</evidence>
<dbReference type="GO" id="GO:0005524">
    <property type="term" value="F:ATP binding"/>
    <property type="evidence" value="ECO:0007669"/>
    <property type="project" value="InterPro"/>
</dbReference>
<accession>A0A1T4UGV3</accession>
<dbReference type="RefSeq" id="WP_080175969.1">
    <property type="nucleotide sequence ID" value="NZ_AP024856.1"/>
</dbReference>
<dbReference type="OrthoDB" id="1022767at2"/>
<dbReference type="PROSITE" id="PS50011">
    <property type="entry name" value="PROTEIN_KINASE_DOM"/>
    <property type="match status" value="1"/>
</dbReference>
<dbReference type="GO" id="GO:0004674">
    <property type="term" value="F:protein serine/threonine kinase activity"/>
    <property type="evidence" value="ECO:0007669"/>
    <property type="project" value="TreeGrafter"/>
</dbReference>
<dbReference type="GO" id="GO:0005737">
    <property type="term" value="C:cytoplasm"/>
    <property type="evidence" value="ECO:0007669"/>
    <property type="project" value="TreeGrafter"/>
</dbReference>
<dbReference type="InterPro" id="IPR000719">
    <property type="entry name" value="Prot_kinase_dom"/>
</dbReference>
<reference evidence="2 3" key="1">
    <citation type="submission" date="2017-02" db="EMBL/GenBank/DDBJ databases">
        <authorList>
            <person name="Peterson S.W."/>
        </authorList>
    </citation>
    <scope>NUCLEOTIDE SEQUENCE [LARGE SCALE GENOMIC DNA]</scope>
    <source>
        <strain evidence="2 3">CECT 9189</strain>
    </source>
</reference>
<sequence>MTNIYDPCGKGQRLGQEIKAGGEGTVFDVTHRPAAVAKVYHPELRDEQQRQTKVTAQINVLRQHPQLAQLPLAWPRMAIFDQHQQWLGYVMPKVAGMTLSLFRNPKKVKQRLGGIDRVDVAEYLINLLSTVNTLHQHNIFLGDINLDNFLVDPLTKKVHLIDCDSYQFVHNGTCYPCPVGQDAMIPPEHQGKNLRNVERNAQSDCFSLAVICFMLLMSGRHPYEHIGGTSTVENIRKGHFPYGQKIRPGSQGSIPIGPWYTWWSHLTFKLKSAFIQTFTEGAHDPNKRVGVKQWITLLEQYKWSLENNKGDLSRELWPTEVKSSDHKA</sequence>